<name>A0ACB5SB97_9PEZI</name>
<organism evidence="1 2">
    <name type="scientific">Neofusicoccum parvum</name>
    <dbReference type="NCBI Taxonomy" id="310453"/>
    <lineage>
        <taxon>Eukaryota</taxon>
        <taxon>Fungi</taxon>
        <taxon>Dikarya</taxon>
        <taxon>Ascomycota</taxon>
        <taxon>Pezizomycotina</taxon>
        <taxon>Dothideomycetes</taxon>
        <taxon>Dothideomycetes incertae sedis</taxon>
        <taxon>Botryosphaeriales</taxon>
        <taxon>Botryosphaeriaceae</taxon>
        <taxon>Neofusicoccum</taxon>
    </lineage>
</organism>
<reference evidence="1" key="1">
    <citation type="submission" date="2024-09" db="EMBL/GenBank/DDBJ databases">
        <title>Draft Genome Sequences of Neofusicoccum parvum.</title>
        <authorList>
            <person name="Ashida A."/>
            <person name="Camagna M."/>
            <person name="Tanaka A."/>
            <person name="Takemoto D."/>
        </authorList>
    </citation>
    <scope>NUCLEOTIDE SEQUENCE</scope>
    <source>
        <strain evidence="1">PPO83</strain>
    </source>
</reference>
<gene>
    <name evidence="1" type="primary">g10369</name>
    <name evidence="1" type="ORF">NpPPO83_00010369</name>
</gene>
<accession>A0ACB5SB97</accession>
<dbReference type="Proteomes" id="UP001165186">
    <property type="component" value="Unassembled WGS sequence"/>
</dbReference>
<sequence length="894" mass="97779">MPPATTAAASSATPTPDSAASSTTAAGPGAAQTIDETLPPASSDNTAYSIDFDALLGGGGGGGAGKHDDDELDLSALDDAETVDAVRSEDVDGPSDFTQNMEFWMRAKLPLEQQRDGRLKKGEGAYGTRVAAATAHHAGGEDTVDEDEGGDEDEEGEGEGLAPRPARSAGTSFNSRDHVSDSEGEDDENAAGEHGGEEEHEGSFEYAPSEQGEDTREVAAAAMQDLHGYVISDEDTFSPQSEQGSIDEQIDILSSMDDVNEDEYTSVPASPQPPQRGWKQDTPAPKVSWLQPTVEDHEDTPPPLSARPSPRSPGGQTPEVLVEDYEGRLRTQGEGGRPGLSRNGSYKPDSAPDSRTAPSKSNPDEDADNLRAQISRLRRELERQREDFTSRIASLESQLQRTRTERDESRENEQRRVRDLNAQHNDRTKDLEDHWQRRLTMAQERYEQDVQEQKTSFALVKSSFESRLSATESGLQGQIAQKEAELDAARSTHKQELEQQRAGHDAKVASLEERVNSLQSALAARDASPSDGQLNAAADNALAQQKAEYDARIAELEARLAATQSHLDASRAASLPPTAAAGTVPEDQSDELLARAKTQIADLEANMALLASQLSSARRETSALRSDADSGRESARVLRKELEAARAAAAEQERASRARQAEDEEAAGAARRDGERMLERARREAEAARREKEEMKRRAEEAVRKAGTMLNGERIEKKGLRQALEGVRAEVDVLRRQLEARKREVVASTTTTAAEEEEERDGNADDDTTTTTTTTATAATSPRSSELESLRRALRDAGAAAKQAQREAREAREEAARVRDDFVDVNRAMDERVVLLMRAREKEWQDRVAALAREKRELMREKKALGRALLQEWGREEVGEGEPQGYRYKFVKRG</sequence>
<proteinExistence type="predicted"/>
<keyword evidence="2" id="KW-1185">Reference proteome</keyword>
<comment type="caution">
    <text evidence="1">The sequence shown here is derived from an EMBL/GenBank/DDBJ whole genome shotgun (WGS) entry which is preliminary data.</text>
</comment>
<dbReference type="EMBL" id="BSXG01000065">
    <property type="protein sequence ID" value="GME33575.1"/>
    <property type="molecule type" value="Genomic_DNA"/>
</dbReference>
<protein>
    <submittedName>
        <fullName evidence="1">Uncharacterized protein</fullName>
    </submittedName>
</protein>
<evidence type="ECO:0000313" key="1">
    <source>
        <dbReference type="EMBL" id="GME33575.1"/>
    </source>
</evidence>
<evidence type="ECO:0000313" key="2">
    <source>
        <dbReference type="Proteomes" id="UP001165186"/>
    </source>
</evidence>